<reference evidence="3 4" key="1">
    <citation type="submission" date="2021-06" db="EMBL/GenBank/DDBJ databases">
        <title>New haloarchaea isolates fom saline soil.</title>
        <authorList>
            <person name="Duran-Viseras A."/>
            <person name="Sanchez-Porro C.S."/>
            <person name="Ventosa A."/>
        </authorList>
    </citation>
    <scope>NUCLEOTIDE SEQUENCE [LARGE SCALE GENOMIC DNA]</scope>
    <source>
        <strain evidence="3 4">JCM 183640</strain>
    </source>
</reference>
<feature type="domain" description="Glycosyltransferase 2-like" evidence="2">
    <location>
        <begin position="50"/>
        <end position="124"/>
    </location>
</feature>
<dbReference type="InterPro" id="IPR001173">
    <property type="entry name" value="Glyco_trans_2-like"/>
</dbReference>
<dbReference type="CDD" id="cd00761">
    <property type="entry name" value="Glyco_tranf_GTA_type"/>
    <property type="match status" value="1"/>
</dbReference>
<dbReference type="InterPro" id="IPR029044">
    <property type="entry name" value="Nucleotide-diphossugar_trans"/>
</dbReference>
<sequence>MAEPSDTTNGTEASTSESPVSVVVPYSPAHTPENIFDDAVATAQSQSVPTELIVVEDTEQRGPSWARNRGLERASTRYVAFLDADDYWHDGKLARQLAEMDESETGICVEADDVQPSQFLRELYLGNIASLTSSVLVDTERTDIRFEEALERREDHLFVLESAAQSGICFVPDLFTVGGHDESLSQGTATRYRLEQDFRFSRYVKERVPEVRDALRFYEQPRCDHAFDNTPGDLYRLALLWPSLRAVVGMWISLLCQRLS</sequence>
<evidence type="ECO:0000259" key="2">
    <source>
        <dbReference type="Pfam" id="PF00535"/>
    </source>
</evidence>
<evidence type="ECO:0000313" key="4">
    <source>
        <dbReference type="Proteomes" id="UP000766550"/>
    </source>
</evidence>
<evidence type="ECO:0000256" key="1">
    <source>
        <dbReference type="SAM" id="MobiDB-lite"/>
    </source>
</evidence>
<organism evidence="3 4">
    <name type="scientific">Haloarcula limicola</name>
    <dbReference type="NCBI Taxonomy" id="1429915"/>
    <lineage>
        <taxon>Archaea</taxon>
        <taxon>Methanobacteriati</taxon>
        <taxon>Methanobacteriota</taxon>
        <taxon>Stenosarchaea group</taxon>
        <taxon>Halobacteria</taxon>
        <taxon>Halobacteriales</taxon>
        <taxon>Haloarculaceae</taxon>
        <taxon>Haloarcula</taxon>
    </lineage>
</organism>
<evidence type="ECO:0000313" key="3">
    <source>
        <dbReference type="EMBL" id="MBV0923119.1"/>
    </source>
</evidence>
<dbReference type="PANTHER" id="PTHR22916">
    <property type="entry name" value="GLYCOSYLTRANSFERASE"/>
    <property type="match status" value="1"/>
</dbReference>
<name>A0A8J7Y8C2_9EURY</name>
<dbReference type="Gene3D" id="3.90.550.10">
    <property type="entry name" value="Spore Coat Polysaccharide Biosynthesis Protein SpsA, Chain A"/>
    <property type="match status" value="1"/>
</dbReference>
<gene>
    <name evidence="3" type="ORF">KTS45_02805</name>
</gene>
<dbReference type="EMBL" id="JAHQXF010000001">
    <property type="protein sequence ID" value="MBV0923119.1"/>
    <property type="molecule type" value="Genomic_DNA"/>
</dbReference>
<accession>A0A8J7Y8C2</accession>
<dbReference type="RefSeq" id="WP_162316274.1">
    <property type="nucleotide sequence ID" value="NZ_JAHQXF010000001.1"/>
</dbReference>
<proteinExistence type="predicted"/>
<protein>
    <submittedName>
        <fullName evidence="3">Glycosyltransferase family 2 protein</fullName>
    </submittedName>
</protein>
<dbReference type="PANTHER" id="PTHR22916:SF3">
    <property type="entry name" value="UDP-GLCNAC:BETAGAL BETA-1,3-N-ACETYLGLUCOSAMINYLTRANSFERASE-LIKE PROTEIN 1"/>
    <property type="match status" value="1"/>
</dbReference>
<feature type="region of interest" description="Disordered" evidence="1">
    <location>
        <begin position="1"/>
        <end position="21"/>
    </location>
</feature>
<dbReference type="OrthoDB" id="46222at2157"/>
<comment type="caution">
    <text evidence="3">The sequence shown here is derived from an EMBL/GenBank/DDBJ whole genome shotgun (WGS) entry which is preliminary data.</text>
</comment>
<dbReference type="Proteomes" id="UP000766550">
    <property type="component" value="Unassembled WGS sequence"/>
</dbReference>
<feature type="compositionally biased region" description="Polar residues" evidence="1">
    <location>
        <begin position="1"/>
        <end position="15"/>
    </location>
</feature>
<dbReference type="Pfam" id="PF00535">
    <property type="entry name" value="Glycos_transf_2"/>
    <property type="match status" value="1"/>
</dbReference>
<dbReference type="AlphaFoldDB" id="A0A8J7Y8C2"/>
<keyword evidence="4" id="KW-1185">Reference proteome</keyword>
<dbReference type="GO" id="GO:0016758">
    <property type="term" value="F:hexosyltransferase activity"/>
    <property type="evidence" value="ECO:0007669"/>
    <property type="project" value="UniProtKB-ARBA"/>
</dbReference>
<dbReference type="SUPFAM" id="SSF53448">
    <property type="entry name" value="Nucleotide-diphospho-sugar transferases"/>
    <property type="match status" value="1"/>
</dbReference>